<accession>A0A9D2K713</accession>
<dbReference type="Proteomes" id="UP000824101">
    <property type="component" value="Unassembled WGS sequence"/>
</dbReference>
<name>A0A9D2K713_9FIRM</name>
<evidence type="ECO:0000313" key="5">
    <source>
        <dbReference type="EMBL" id="HIZ80048.1"/>
    </source>
</evidence>
<dbReference type="PANTHER" id="PTHR42776:SF27">
    <property type="entry name" value="DIPEPTIDYL PEPTIDASE FAMILY MEMBER 6"/>
    <property type="match status" value="1"/>
</dbReference>
<evidence type="ECO:0000256" key="2">
    <source>
        <dbReference type="ARBA" id="ARBA00022670"/>
    </source>
</evidence>
<dbReference type="SUPFAM" id="SSF53474">
    <property type="entry name" value="alpha/beta-Hydrolases"/>
    <property type="match status" value="1"/>
</dbReference>
<keyword evidence="2" id="KW-0645">Protease</keyword>
<dbReference type="EMBL" id="DXBC01000156">
    <property type="protein sequence ID" value="HIZ80048.1"/>
    <property type="molecule type" value="Genomic_DNA"/>
</dbReference>
<dbReference type="SUPFAM" id="SSF82171">
    <property type="entry name" value="DPP6 N-terminal domain-like"/>
    <property type="match status" value="1"/>
</dbReference>
<evidence type="ECO:0000256" key="1">
    <source>
        <dbReference type="ARBA" id="ARBA00010040"/>
    </source>
</evidence>
<keyword evidence="3" id="KW-0378">Hydrolase</keyword>
<reference evidence="5" key="1">
    <citation type="journal article" date="2021" name="PeerJ">
        <title>Extensive microbial diversity within the chicken gut microbiome revealed by metagenomics and culture.</title>
        <authorList>
            <person name="Gilroy R."/>
            <person name="Ravi A."/>
            <person name="Getino M."/>
            <person name="Pursley I."/>
            <person name="Horton D.L."/>
            <person name="Alikhan N.F."/>
            <person name="Baker D."/>
            <person name="Gharbi K."/>
            <person name="Hall N."/>
            <person name="Watson M."/>
            <person name="Adriaenssens E.M."/>
            <person name="Foster-Nyarko E."/>
            <person name="Jarju S."/>
            <person name="Secka A."/>
            <person name="Antonio M."/>
            <person name="Oren A."/>
            <person name="Chaudhuri R.R."/>
            <person name="La Ragione R."/>
            <person name="Hildebrand F."/>
            <person name="Pallen M.J."/>
        </authorList>
    </citation>
    <scope>NUCLEOTIDE SEQUENCE</scope>
    <source>
        <strain evidence="5">ChiBcec1-1093</strain>
    </source>
</reference>
<evidence type="ECO:0000313" key="6">
    <source>
        <dbReference type="Proteomes" id="UP000824101"/>
    </source>
</evidence>
<dbReference type="Pfam" id="PF00326">
    <property type="entry name" value="Peptidase_S9"/>
    <property type="match status" value="1"/>
</dbReference>
<dbReference type="InterPro" id="IPR029058">
    <property type="entry name" value="AB_hydrolase_fold"/>
</dbReference>
<sequence length="662" mass="75614">MRKPILLKDFLDYKFLSGLQYSPDGSQAVYAVSSCDLAANGYRHHLYLWDGKNHTRLTGSGDEKLFLWEDDRTILFASLREREDRDAVQKGEERTVFYRLPLSGGEACRAFSVPLTVTGIQQISRGRYVLQVRYDLNFSGLYLLNGHEKADRLQKKQEEKDYDVLDELPFYGNGKGCTNKIRTSLFLYESDTETLTPVSGPLVEVRDAKLNEDHSLLYYIGEDFQTRRISRQGIWAFQIDTGESRQLMEAGDFCLFSLQPWGDSLLVLGTDEKQYGSHENPWYYLLEDGKLSLLASYEDSFSSTVGSDCRLGGGKTSCLDGDTYYFITTRINSSHVYSLTRDGVISPVLEYPGSVDFMDISSGTILYGGMQDGRLQELYTFDLSSKERKRISSFNEWVTETKDVRPLEPCNFYREGTELFGWVIPPRDYQKGKQYPAILDIHGGPKTVYGEVFFHEMQVWANMGYFVFFMNPTGSDGRGNDFADVKGKYGTVDYDDLMAFTSTVLERYPDIDPGRLGVTGGSYGGFMTNWIIGHTDRFRAAASQRSIANWISMAHTSDIGSRFVKDQMAGYTWTDAERMWEHSPLKYAPNVKTPTLFIHSDEDFRCPLSEGLQMYSALVENGVEAKMCIFKGENHELSRNGRPKQRIRRLEEITDWMEKHLK</sequence>
<feature type="domain" description="Peptidase S9 prolyl oligopeptidase catalytic" evidence="4">
    <location>
        <begin position="453"/>
        <end position="662"/>
    </location>
</feature>
<organism evidence="5 6">
    <name type="scientific">Candidatus Lachnoclostridium stercorigallinarum</name>
    <dbReference type="NCBI Taxonomy" id="2838634"/>
    <lineage>
        <taxon>Bacteria</taxon>
        <taxon>Bacillati</taxon>
        <taxon>Bacillota</taxon>
        <taxon>Clostridia</taxon>
        <taxon>Lachnospirales</taxon>
        <taxon>Lachnospiraceae</taxon>
    </lineage>
</organism>
<dbReference type="PANTHER" id="PTHR42776">
    <property type="entry name" value="SERINE PEPTIDASE S9 FAMILY MEMBER"/>
    <property type="match status" value="1"/>
</dbReference>
<dbReference type="InterPro" id="IPR001375">
    <property type="entry name" value="Peptidase_S9_cat"/>
</dbReference>
<dbReference type="Gene3D" id="3.40.50.1820">
    <property type="entry name" value="alpha/beta hydrolase"/>
    <property type="match status" value="1"/>
</dbReference>
<comment type="caution">
    <text evidence="5">The sequence shown here is derived from an EMBL/GenBank/DDBJ whole genome shotgun (WGS) entry which is preliminary data.</text>
</comment>
<gene>
    <name evidence="5" type="ORF">IAA17_09715</name>
</gene>
<dbReference type="GO" id="GO:0006508">
    <property type="term" value="P:proteolysis"/>
    <property type="evidence" value="ECO:0007669"/>
    <property type="project" value="UniProtKB-KW"/>
</dbReference>
<dbReference type="GO" id="GO:0004252">
    <property type="term" value="F:serine-type endopeptidase activity"/>
    <property type="evidence" value="ECO:0007669"/>
    <property type="project" value="TreeGrafter"/>
</dbReference>
<dbReference type="FunFam" id="3.40.50.1820:FF:000028">
    <property type="entry name" value="S9 family peptidase"/>
    <property type="match status" value="1"/>
</dbReference>
<proteinExistence type="inferred from homology"/>
<comment type="similarity">
    <text evidence="1">Belongs to the peptidase S9C family.</text>
</comment>
<dbReference type="PROSITE" id="PS51257">
    <property type="entry name" value="PROKAR_LIPOPROTEIN"/>
    <property type="match status" value="1"/>
</dbReference>
<evidence type="ECO:0000259" key="4">
    <source>
        <dbReference type="Pfam" id="PF00326"/>
    </source>
</evidence>
<dbReference type="AlphaFoldDB" id="A0A9D2K713"/>
<reference evidence="5" key="2">
    <citation type="submission" date="2021-04" db="EMBL/GenBank/DDBJ databases">
        <authorList>
            <person name="Gilroy R."/>
        </authorList>
    </citation>
    <scope>NUCLEOTIDE SEQUENCE</scope>
    <source>
        <strain evidence="5">ChiBcec1-1093</strain>
    </source>
</reference>
<evidence type="ECO:0000256" key="3">
    <source>
        <dbReference type="ARBA" id="ARBA00022801"/>
    </source>
</evidence>
<protein>
    <submittedName>
        <fullName evidence="5">S9 family peptidase</fullName>
    </submittedName>
</protein>